<protein>
    <recommendedName>
        <fullName evidence="2">Prephenate/arogenate dehydrogenase domain-containing protein</fullName>
    </recommendedName>
</protein>
<gene>
    <name evidence="3" type="ORF">HSBAA_28820</name>
</gene>
<keyword evidence="1" id="KW-0560">Oxidoreductase</keyword>
<dbReference type="Gene3D" id="3.40.50.720">
    <property type="entry name" value="NAD(P)-binding Rossmann-like Domain"/>
    <property type="match status" value="1"/>
</dbReference>
<dbReference type="InterPro" id="IPR050812">
    <property type="entry name" value="Preph/Arog_dehydrog"/>
</dbReference>
<dbReference type="GO" id="GO:0008977">
    <property type="term" value="F:prephenate dehydrogenase (NAD+) activity"/>
    <property type="evidence" value="ECO:0007669"/>
    <property type="project" value="InterPro"/>
</dbReference>
<evidence type="ECO:0000259" key="2">
    <source>
        <dbReference type="PROSITE" id="PS51176"/>
    </source>
</evidence>
<dbReference type="InterPro" id="IPR046826">
    <property type="entry name" value="PDH_N"/>
</dbReference>
<evidence type="ECO:0000256" key="1">
    <source>
        <dbReference type="ARBA" id="ARBA00023002"/>
    </source>
</evidence>
<feature type="domain" description="Prephenate/arogenate dehydrogenase" evidence="2">
    <location>
        <begin position="17"/>
        <end position="156"/>
    </location>
</feature>
<evidence type="ECO:0000313" key="3">
    <source>
        <dbReference type="EMBL" id="BBI61576.1"/>
    </source>
</evidence>
<dbReference type="GO" id="GO:0070403">
    <property type="term" value="F:NAD+ binding"/>
    <property type="evidence" value="ECO:0007669"/>
    <property type="project" value="InterPro"/>
</dbReference>
<dbReference type="PANTHER" id="PTHR21363">
    <property type="entry name" value="PREPHENATE DEHYDROGENASE"/>
    <property type="match status" value="1"/>
</dbReference>
<dbReference type="InterPro" id="IPR036291">
    <property type="entry name" value="NAD(P)-bd_dom_sf"/>
</dbReference>
<reference evidence="3 4" key="1">
    <citation type="journal article" date="2019" name="Microbiol. Resour. Announc.">
        <title>Complete Genome Sequence of Halomonas sulfidaeris Strain Esulfide1 Isolated from a Metal Sulfide Rock at a Depth of 2,200 Meters, Obtained Using Nanopore Sequencing.</title>
        <authorList>
            <person name="Saito M."/>
            <person name="Nishigata A."/>
            <person name="Galipon J."/>
            <person name="Arakawa K."/>
        </authorList>
    </citation>
    <scope>NUCLEOTIDE SEQUENCE [LARGE SCALE GENOMIC DNA]</scope>
    <source>
        <strain evidence="3 4">ATCC BAA-803</strain>
    </source>
</reference>
<sequence>MTLMADENLKTPICHESRLLIVGLGLIGGSLAAALRESGFKGQIAACDPDGNEIALGIEMGLIDTGGTHLYEQLRDASMVVLAVPVLAMESVMATLAEALPYAARNVVLTDVGSTKATIRAYAEKVFGQVPTNMVLGHPIAGSEKAAWRRLILVFM</sequence>
<dbReference type="GO" id="GO:0004665">
    <property type="term" value="F:prephenate dehydrogenase (NADP+) activity"/>
    <property type="evidence" value="ECO:0007669"/>
    <property type="project" value="InterPro"/>
</dbReference>
<dbReference type="KEGG" id="hsr:HSBAA_28820"/>
<dbReference type="Pfam" id="PF02153">
    <property type="entry name" value="PDH_N"/>
    <property type="match status" value="1"/>
</dbReference>
<evidence type="ECO:0000313" key="4">
    <source>
        <dbReference type="Proteomes" id="UP000320231"/>
    </source>
</evidence>
<proteinExistence type="predicted"/>
<organism evidence="3 4">
    <name type="scientific">Vreelandella sulfidaeris</name>
    <dbReference type="NCBI Taxonomy" id="115553"/>
    <lineage>
        <taxon>Bacteria</taxon>
        <taxon>Pseudomonadati</taxon>
        <taxon>Pseudomonadota</taxon>
        <taxon>Gammaproteobacteria</taxon>
        <taxon>Oceanospirillales</taxon>
        <taxon>Halomonadaceae</taxon>
        <taxon>Vreelandella</taxon>
    </lineage>
</organism>
<dbReference type="EMBL" id="AP019514">
    <property type="protein sequence ID" value="BBI61576.1"/>
    <property type="molecule type" value="Genomic_DNA"/>
</dbReference>
<dbReference type="Proteomes" id="UP000320231">
    <property type="component" value="Chromosome"/>
</dbReference>
<name>A0A455U625_9GAMM</name>
<dbReference type="AlphaFoldDB" id="A0A455U625"/>
<dbReference type="GO" id="GO:0006571">
    <property type="term" value="P:tyrosine biosynthetic process"/>
    <property type="evidence" value="ECO:0007669"/>
    <property type="project" value="InterPro"/>
</dbReference>
<dbReference type="PANTHER" id="PTHR21363:SF0">
    <property type="entry name" value="PREPHENATE DEHYDROGENASE [NADP(+)]"/>
    <property type="match status" value="1"/>
</dbReference>
<dbReference type="PROSITE" id="PS51176">
    <property type="entry name" value="PDH_ADH"/>
    <property type="match status" value="1"/>
</dbReference>
<dbReference type="SUPFAM" id="SSF51735">
    <property type="entry name" value="NAD(P)-binding Rossmann-fold domains"/>
    <property type="match status" value="1"/>
</dbReference>
<dbReference type="InterPro" id="IPR003099">
    <property type="entry name" value="Prephen_DH"/>
</dbReference>
<accession>A0A455U625</accession>